<reference evidence="2" key="1">
    <citation type="journal article" date="2019" name="Nat. Commun.">
        <title>Expansion of phycobilisome linker gene families in mesophilic red algae.</title>
        <authorList>
            <person name="Lee J."/>
            <person name="Kim D."/>
            <person name="Bhattacharya D."/>
            <person name="Yoon H.S."/>
        </authorList>
    </citation>
    <scope>NUCLEOTIDE SEQUENCE [LARGE SCALE GENOMIC DNA]</scope>
    <source>
        <strain evidence="2">CCMP 1328</strain>
    </source>
</reference>
<gene>
    <name evidence="1" type="ORF">FVE85_6267</name>
</gene>
<sequence>MGDAVELVGHLEAGNAMLESVGIKRNRTKSSSVRHEEPMRIKPLLLYGEPGLGKSVAVLWLLEKKEMRDRRVVRIDLSSGVDLMDAEAARLIRNQVTSATGKSDSKLCIVLDCTWHSCVVVKSDQAGALVSLISSAILPESDDEQKVFLEDSVVIVVVDTPACFPLEEAKFYFREYGMREIGDLNNFSLIPFFHLRSAEIEQVLTAVCKQRNVEPQQVVENRNARLIGAGSPGKIIETYFKFQELESAGFAPVVWNFASEVCIGVYDRQKGTERRSLTLLDILLTSKTLAKSNEDLWLLQAMEDKAMALFSFKRIEMKETVPSGDLSDSGRLAKEKFEDTVAQLLLAYSQARESFELNNKSGGMRPPADLVWSQLLLQVSGFVSSRRRKGDRAKFFQF</sequence>
<dbReference type="AlphaFoldDB" id="A0A5J4Z6G2"/>
<protein>
    <submittedName>
        <fullName evidence="1">Uncharacterized protein</fullName>
    </submittedName>
</protein>
<dbReference type="InterPro" id="IPR027417">
    <property type="entry name" value="P-loop_NTPase"/>
</dbReference>
<dbReference type="EMBL" id="VRMN01000001">
    <property type="protein sequence ID" value="KAA8498682.1"/>
    <property type="molecule type" value="Genomic_DNA"/>
</dbReference>
<dbReference type="Proteomes" id="UP000324585">
    <property type="component" value="Unassembled WGS sequence"/>
</dbReference>
<comment type="caution">
    <text evidence="1">The sequence shown here is derived from an EMBL/GenBank/DDBJ whole genome shotgun (WGS) entry which is preliminary data.</text>
</comment>
<dbReference type="SUPFAM" id="SSF52540">
    <property type="entry name" value="P-loop containing nucleoside triphosphate hydrolases"/>
    <property type="match status" value="1"/>
</dbReference>
<accession>A0A5J4Z6G2</accession>
<evidence type="ECO:0000313" key="1">
    <source>
        <dbReference type="EMBL" id="KAA8498682.1"/>
    </source>
</evidence>
<name>A0A5J4Z6G2_PORPP</name>
<organism evidence="1 2">
    <name type="scientific">Porphyridium purpureum</name>
    <name type="common">Red alga</name>
    <name type="synonym">Porphyridium cruentum</name>
    <dbReference type="NCBI Taxonomy" id="35688"/>
    <lineage>
        <taxon>Eukaryota</taxon>
        <taxon>Rhodophyta</taxon>
        <taxon>Bangiophyceae</taxon>
        <taxon>Porphyridiales</taxon>
        <taxon>Porphyridiaceae</taxon>
        <taxon>Porphyridium</taxon>
    </lineage>
</organism>
<evidence type="ECO:0000313" key="2">
    <source>
        <dbReference type="Proteomes" id="UP000324585"/>
    </source>
</evidence>
<proteinExistence type="predicted"/>
<keyword evidence="2" id="KW-1185">Reference proteome</keyword>